<dbReference type="Pfam" id="PF00015">
    <property type="entry name" value="MCPsignal"/>
    <property type="match status" value="1"/>
</dbReference>
<evidence type="ECO:0000256" key="2">
    <source>
        <dbReference type="ARBA" id="ARBA00029447"/>
    </source>
</evidence>
<protein>
    <submittedName>
        <fullName evidence="6">Methyl-accepting chemotaxis protein</fullName>
    </submittedName>
</protein>
<proteinExistence type="inferred from homology"/>
<feature type="transmembrane region" description="Helical" evidence="4">
    <location>
        <begin position="12"/>
        <end position="35"/>
    </location>
</feature>
<sequence length="419" mass="45969">MSKNKEKVNIIPSLVVKSILPSVLIGLIIIGSFFIKNQMLQISVVIFGVILLIGATILSSLRIKKQWIAMDELSQRLALGDLTSLEEKKNKGSLDRISHNLYTATNNMRKIVVNMKNGISDVDSHSDELLATATELTYIIQDVKDTINEMTQGALELSATNQQVSASIEDIETSTNKLAEKAKDAGKLAEEIQVRAAKVREDATHSVQSSEKIFIEKEEKIMKAMEESKVVEEITILADTIGGIAEQTNLLALNASIEAARAGEAGKGFSVVAEEIRKLAEQSSKSVENIRNVTSKVQQAFINLTDNSKDVLHYMDSEVLPDYEKFIQIGIQYEKDAEFIKQMSVDIASSSGEMASAITEVNKAIHNISATTQQSASGAEEVLENVSEVSLAIKEVEEGVQKQHELTVNVKRLLDHITV</sequence>
<keyword evidence="4" id="KW-0472">Membrane</keyword>
<reference evidence="6 7" key="1">
    <citation type="submission" date="2017-01" db="EMBL/GenBank/DDBJ databases">
        <title>Draft genome sequence of Bacillus oleronius.</title>
        <authorList>
            <person name="Allam M."/>
        </authorList>
    </citation>
    <scope>NUCLEOTIDE SEQUENCE [LARGE SCALE GENOMIC DNA]</scope>
    <source>
        <strain evidence="6 7">DSM 9356</strain>
    </source>
</reference>
<keyword evidence="4" id="KW-0812">Transmembrane</keyword>
<feature type="transmembrane region" description="Helical" evidence="4">
    <location>
        <begin position="41"/>
        <end position="61"/>
    </location>
</feature>
<evidence type="ECO:0000256" key="3">
    <source>
        <dbReference type="PROSITE-ProRule" id="PRU00284"/>
    </source>
</evidence>
<dbReference type="PROSITE" id="PS50111">
    <property type="entry name" value="CHEMOTAXIS_TRANSDUC_2"/>
    <property type="match status" value="1"/>
</dbReference>
<feature type="domain" description="Methyl-accepting transducer" evidence="5">
    <location>
        <begin position="132"/>
        <end position="390"/>
    </location>
</feature>
<organism evidence="6 7">
    <name type="scientific">Heyndrickxia oleronia</name>
    <dbReference type="NCBI Taxonomy" id="38875"/>
    <lineage>
        <taxon>Bacteria</taxon>
        <taxon>Bacillati</taxon>
        <taxon>Bacillota</taxon>
        <taxon>Bacilli</taxon>
        <taxon>Bacillales</taxon>
        <taxon>Bacillaceae</taxon>
        <taxon>Heyndrickxia</taxon>
    </lineage>
</organism>
<evidence type="ECO:0000256" key="1">
    <source>
        <dbReference type="ARBA" id="ARBA00023224"/>
    </source>
</evidence>
<evidence type="ECO:0000313" key="7">
    <source>
        <dbReference type="Proteomes" id="UP000189761"/>
    </source>
</evidence>
<dbReference type="InterPro" id="IPR004089">
    <property type="entry name" value="MCPsignal_dom"/>
</dbReference>
<dbReference type="PRINTS" id="PR00260">
    <property type="entry name" value="CHEMTRNSDUCR"/>
</dbReference>
<dbReference type="GO" id="GO:0007165">
    <property type="term" value="P:signal transduction"/>
    <property type="evidence" value="ECO:0007669"/>
    <property type="project" value="UniProtKB-KW"/>
</dbReference>
<gene>
    <name evidence="6" type="ORF">BWZ43_13955</name>
</gene>
<dbReference type="SUPFAM" id="SSF58104">
    <property type="entry name" value="Methyl-accepting chemotaxis protein (MCP) signaling domain"/>
    <property type="match status" value="1"/>
</dbReference>
<evidence type="ECO:0000259" key="5">
    <source>
        <dbReference type="PROSITE" id="PS50111"/>
    </source>
</evidence>
<evidence type="ECO:0000256" key="4">
    <source>
        <dbReference type="SAM" id="Phobius"/>
    </source>
</evidence>
<dbReference type="GO" id="GO:0016020">
    <property type="term" value="C:membrane"/>
    <property type="evidence" value="ECO:0007669"/>
    <property type="project" value="InterPro"/>
</dbReference>
<dbReference type="EMBL" id="MTLA01000162">
    <property type="protein sequence ID" value="OOP67786.1"/>
    <property type="molecule type" value="Genomic_DNA"/>
</dbReference>
<keyword evidence="7" id="KW-1185">Reference proteome</keyword>
<name>A0A8E2ID82_9BACI</name>
<dbReference type="PANTHER" id="PTHR32089">
    <property type="entry name" value="METHYL-ACCEPTING CHEMOTAXIS PROTEIN MCPB"/>
    <property type="match status" value="1"/>
</dbReference>
<accession>A0A8E2ID82</accession>
<dbReference type="InterPro" id="IPR004090">
    <property type="entry name" value="Chemotax_Me-accpt_rcpt"/>
</dbReference>
<keyword evidence="4" id="KW-1133">Transmembrane helix</keyword>
<comment type="caution">
    <text evidence="6">The sequence shown here is derived from an EMBL/GenBank/DDBJ whole genome shotgun (WGS) entry which is preliminary data.</text>
</comment>
<dbReference type="SMART" id="SM00283">
    <property type="entry name" value="MA"/>
    <property type="match status" value="1"/>
</dbReference>
<comment type="similarity">
    <text evidence="2">Belongs to the methyl-accepting chemotaxis (MCP) protein family.</text>
</comment>
<dbReference type="RefSeq" id="WP_058006389.1">
    <property type="nucleotide sequence ID" value="NZ_CP065424.1"/>
</dbReference>
<dbReference type="GO" id="GO:0004888">
    <property type="term" value="F:transmembrane signaling receptor activity"/>
    <property type="evidence" value="ECO:0007669"/>
    <property type="project" value="InterPro"/>
</dbReference>
<keyword evidence="1 3" id="KW-0807">Transducer</keyword>
<evidence type="ECO:0000313" key="6">
    <source>
        <dbReference type="EMBL" id="OOP67786.1"/>
    </source>
</evidence>
<dbReference type="Proteomes" id="UP000189761">
    <property type="component" value="Unassembled WGS sequence"/>
</dbReference>
<dbReference type="GO" id="GO:0006935">
    <property type="term" value="P:chemotaxis"/>
    <property type="evidence" value="ECO:0007669"/>
    <property type="project" value="InterPro"/>
</dbReference>
<dbReference type="PANTHER" id="PTHR32089:SF112">
    <property type="entry name" value="LYSOZYME-LIKE PROTEIN-RELATED"/>
    <property type="match status" value="1"/>
</dbReference>
<dbReference type="Gene3D" id="1.10.287.950">
    <property type="entry name" value="Methyl-accepting chemotaxis protein"/>
    <property type="match status" value="1"/>
</dbReference>
<dbReference type="AlphaFoldDB" id="A0A8E2ID82"/>